<evidence type="ECO:0000313" key="2">
    <source>
        <dbReference type="Proteomes" id="UP000595814"/>
    </source>
</evidence>
<keyword evidence="2" id="KW-1185">Reference proteome</keyword>
<evidence type="ECO:0000313" key="1">
    <source>
        <dbReference type="EMBL" id="QQK07742.1"/>
    </source>
</evidence>
<dbReference type="Proteomes" id="UP000595814">
    <property type="component" value="Chromosome"/>
</dbReference>
<gene>
    <name evidence="1" type="ORF">JFY71_10725</name>
</gene>
<accession>A0AC61MQF2</accession>
<name>A0AC61MQF2_9FIRM</name>
<sequence length="421" mass="46464">MSNEVLNPLISAQTQLKTACDKLNLDSAIYELLKEPERVIEVSIPVKMDDGTVQVFKGYRSAHSTAVGPSKGGIRFHPQVNLDEVKALSMWMTFKCCVTGIPYGGGKGGIAVDPSKLSQGELERLARGFIRKTYKYLGENIDIPAPDVGTNAQIMSWMIDEYITIKGEHLNGVITGKPIVFGGSKGRTEATGLGVAIISRETFKSIGKNIVGSKVAVQGFGNVGSFVVKYLEELGAKVVAVSEYHPSKGTYAIYKDSGLSYEELNSSMNEYKILQNIDDAKEISMDDFWSLDIDLIVPAALENAISTNEAKLIKSDMIVEAANGPITLEADEILNNKNIVVIPDILANSGGVTVSYFEWVQNLYGYYWEEKEVADKQENAMVTAFENILEIKEDYKVSFREASYMFSVKKVAEVMKFRGWY</sequence>
<organism evidence="1 2">
    <name type="scientific">Miniphocaeibacter halophilus</name>
    <dbReference type="NCBI Taxonomy" id="2931922"/>
    <lineage>
        <taxon>Bacteria</taxon>
        <taxon>Bacillati</taxon>
        <taxon>Bacillota</taxon>
        <taxon>Tissierellia</taxon>
        <taxon>Tissierellales</taxon>
        <taxon>Peptoniphilaceae</taxon>
        <taxon>Miniphocaeibacter</taxon>
    </lineage>
</organism>
<dbReference type="EMBL" id="CP066744">
    <property type="protein sequence ID" value="QQK07742.1"/>
    <property type="molecule type" value="Genomic_DNA"/>
</dbReference>
<protein>
    <submittedName>
        <fullName evidence="1">Glu/Leu/Phe/Val dehydrogenase</fullName>
    </submittedName>
</protein>
<reference evidence="1 2" key="1">
    <citation type="journal article" date="2022" name="Int. J. Syst. Evol. Microbiol.">
        <title>Miniphocaeibacter halophilus sp. nov., an ammonium-tolerant acetate-producing bacterium isolated from a biogas system.</title>
        <authorList>
            <person name="Schnurer A."/>
            <person name="Singh A."/>
            <person name="Bi S."/>
            <person name="Qiao W."/>
            <person name="Westerholm M."/>
        </authorList>
    </citation>
    <scope>NUCLEOTIDE SEQUENCE [LARGE SCALE GENOMIC DNA]</scope>
    <source>
        <strain evidence="1 2">AMB_01</strain>
    </source>
</reference>
<proteinExistence type="predicted"/>